<dbReference type="SMART" id="SM00267">
    <property type="entry name" value="GGDEF"/>
    <property type="match status" value="1"/>
</dbReference>
<dbReference type="RefSeq" id="WP_376865452.1">
    <property type="nucleotide sequence ID" value="NZ_JBHRYB010000005.1"/>
</dbReference>
<dbReference type="PROSITE" id="PS50887">
    <property type="entry name" value="GGDEF"/>
    <property type="match status" value="1"/>
</dbReference>
<evidence type="ECO:0000256" key="2">
    <source>
        <dbReference type="ARBA" id="ARBA00034247"/>
    </source>
</evidence>
<dbReference type="Proteomes" id="UP001595722">
    <property type="component" value="Unassembled WGS sequence"/>
</dbReference>
<protein>
    <recommendedName>
        <fullName evidence="1">diguanylate cyclase</fullName>
        <ecNumber evidence="1">2.7.7.65</ecNumber>
    </recommendedName>
</protein>
<dbReference type="CDD" id="cd01949">
    <property type="entry name" value="GGDEF"/>
    <property type="match status" value="1"/>
</dbReference>
<dbReference type="EMBL" id="JBHRYB010000005">
    <property type="protein sequence ID" value="MFC3679696.1"/>
    <property type="molecule type" value="Genomic_DNA"/>
</dbReference>
<keyword evidence="3" id="KW-0812">Transmembrane</keyword>
<dbReference type="InterPro" id="IPR050469">
    <property type="entry name" value="Diguanylate_Cyclase"/>
</dbReference>
<dbReference type="PANTHER" id="PTHR45138:SF9">
    <property type="entry name" value="DIGUANYLATE CYCLASE DGCM-RELATED"/>
    <property type="match status" value="1"/>
</dbReference>
<evidence type="ECO:0000313" key="5">
    <source>
        <dbReference type="EMBL" id="MFC3679696.1"/>
    </source>
</evidence>
<dbReference type="PANTHER" id="PTHR45138">
    <property type="entry name" value="REGULATORY COMPONENTS OF SENSORY TRANSDUCTION SYSTEM"/>
    <property type="match status" value="1"/>
</dbReference>
<dbReference type="SUPFAM" id="SSF55073">
    <property type="entry name" value="Nucleotide cyclase"/>
    <property type="match status" value="1"/>
</dbReference>
<evidence type="ECO:0000259" key="4">
    <source>
        <dbReference type="PROSITE" id="PS50887"/>
    </source>
</evidence>
<feature type="transmembrane region" description="Helical" evidence="3">
    <location>
        <begin position="43"/>
        <end position="62"/>
    </location>
</feature>
<feature type="transmembrane region" description="Helical" evidence="3">
    <location>
        <begin position="12"/>
        <end position="31"/>
    </location>
</feature>
<evidence type="ECO:0000256" key="3">
    <source>
        <dbReference type="SAM" id="Phobius"/>
    </source>
</evidence>
<name>A0ABV7VT36_9GAMM</name>
<dbReference type="Pfam" id="PF00990">
    <property type="entry name" value="GGDEF"/>
    <property type="match status" value="1"/>
</dbReference>
<reference evidence="6" key="1">
    <citation type="journal article" date="2019" name="Int. J. Syst. Evol. Microbiol.">
        <title>The Global Catalogue of Microorganisms (GCM) 10K type strain sequencing project: providing services to taxonomists for standard genome sequencing and annotation.</title>
        <authorList>
            <consortium name="The Broad Institute Genomics Platform"/>
            <consortium name="The Broad Institute Genome Sequencing Center for Infectious Disease"/>
            <person name="Wu L."/>
            <person name="Ma J."/>
        </authorList>
    </citation>
    <scope>NUCLEOTIDE SEQUENCE [LARGE SCALE GENOMIC DNA]</scope>
    <source>
        <strain evidence="6">KCTC 42424</strain>
    </source>
</reference>
<dbReference type="InterPro" id="IPR043128">
    <property type="entry name" value="Rev_trsase/Diguanyl_cyclase"/>
</dbReference>
<dbReference type="InterPro" id="IPR000160">
    <property type="entry name" value="GGDEF_dom"/>
</dbReference>
<evidence type="ECO:0000313" key="6">
    <source>
        <dbReference type="Proteomes" id="UP001595722"/>
    </source>
</evidence>
<comment type="caution">
    <text evidence="5">The sequence shown here is derived from an EMBL/GenBank/DDBJ whole genome shotgun (WGS) entry which is preliminary data.</text>
</comment>
<dbReference type="NCBIfam" id="TIGR00254">
    <property type="entry name" value="GGDEF"/>
    <property type="match status" value="1"/>
</dbReference>
<dbReference type="Gene3D" id="3.30.70.270">
    <property type="match status" value="1"/>
</dbReference>
<evidence type="ECO:0000256" key="1">
    <source>
        <dbReference type="ARBA" id="ARBA00012528"/>
    </source>
</evidence>
<keyword evidence="3" id="KW-1133">Transmembrane helix</keyword>
<feature type="transmembrane region" description="Helical" evidence="3">
    <location>
        <begin position="69"/>
        <end position="88"/>
    </location>
</feature>
<keyword evidence="3" id="KW-0472">Membrane</keyword>
<accession>A0ABV7VT36</accession>
<dbReference type="InterPro" id="IPR029787">
    <property type="entry name" value="Nucleotide_cyclase"/>
</dbReference>
<organism evidence="5 6">
    <name type="scientific">Bacterioplanoides pacificum</name>
    <dbReference type="NCBI Taxonomy" id="1171596"/>
    <lineage>
        <taxon>Bacteria</taxon>
        <taxon>Pseudomonadati</taxon>
        <taxon>Pseudomonadota</taxon>
        <taxon>Gammaproteobacteria</taxon>
        <taxon>Oceanospirillales</taxon>
        <taxon>Oceanospirillaceae</taxon>
        <taxon>Bacterioplanoides</taxon>
    </lineage>
</organism>
<feature type="domain" description="GGDEF" evidence="4">
    <location>
        <begin position="174"/>
        <end position="304"/>
    </location>
</feature>
<proteinExistence type="predicted"/>
<sequence>MWHRLALHRNKLILIAVLWLSSLVATLWLGELKAIAMVDWLDVVGEGGSALALALWLVLILASRPAGRVTDWLTLGLGFMFLAMWQDALDEFVQLVIVQWWDQWLENFSMPLGIGLLTYGLFHWHSEQLAINEQLKKRERLFREHRMLDRLTQIGKIDYLKKQLESLVNQSRELPLALLMIDVDDFALINRHFGHRQGDRLLHQLSELLLLNLRDGDLICRYGGDRFAVLLPHTEESRAQEIAAELQQAVQYFAFKIQPTGESRYQRISVGLAWTRSADELQPAEFIHRANQQLARSRQWQEPD</sequence>
<gene>
    <name evidence="5" type="ORF">ACFOMG_06185</name>
</gene>
<dbReference type="EC" id="2.7.7.65" evidence="1"/>
<comment type="catalytic activity">
    <reaction evidence="2">
        <text>2 GTP = 3',3'-c-di-GMP + 2 diphosphate</text>
        <dbReference type="Rhea" id="RHEA:24898"/>
        <dbReference type="ChEBI" id="CHEBI:33019"/>
        <dbReference type="ChEBI" id="CHEBI:37565"/>
        <dbReference type="ChEBI" id="CHEBI:58805"/>
        <dbReference type="EC" id="2.7.7.65"/>
    </reaction>
</comment>
<keyword evidence="6" id="KW-1185">Reference proteome</keyword>